<dbReference type="GO" id="GO:0005886">
    <property type="term" value="C:plasma membrane"/>
    <property type="evidence" value="ECO:0007669"/>
    <property type="project" value="TreeGrafter"/>
</dbReference>
<dbReference type="Proteomes" id="UP000325433">
    <property type="component" value="Unassembled WGS sequence"/>
</dbReference>
<dbReference type="Gene3D" id="1.20.1070.10">
    <property type="entry name" value="Rhodopsin 7-helix transmembrane proteins"/>
    <property type="match status" value="1"/>
</dbReference>
<accession>A0A5N6VVZ6</accession>
<dbReference type="EMBL" id="ML738330">
    <property type="protein sequence ID" value="KAE8312797.1"/>
    <property type="molecule type" value="Genomic_DNA"/>
</dbReference>
<dbReference type="PANTHER" id="PTHR23112">
    <property type="entry name" value="G PROTEIN-COUPLED RECEPTOR 157-RELATED"/>
    <property type="match status" value="1"/>
</dbReference>
<dbReference type="GO" id="GO:0004930">
    <property type="term" value="F:G protein-coupled receptor activity"/>
    <property type="evidence" value="ECO:0007669"/>
    <property type="project" value="TreeGrafter"/>
</dbReference>
<feature type="transmembrane region" description="Helical" evidence="5">
    <location>
        <begin position="6"/>
        <end position="30"/>
    </location>
</feature>
<dbReference type="SUPFAM" id="SSF81321">
    <property type="entry name" value="Family A G protein-coupled receptor-like"/>
    <property type="match status" value="1"/>
</dbReference>
<sequence>MVVDYAVAVPTFTGSVMSTIASSLVLLSYATSSRKRHFRHWLILNLTIADFINALNNSISGLAVLKGGHDLTPGTGCILNAWIGQLSVQVKDLYFVCLMTFSAMNLGKRFLCVSYCTGRSLDYQSTGDSFCARREREEAAVLLTCLDCTCTIGLGLKLYGPVSGNWCWIEPQHLSLRYALGHGWRIAIILTTVGIYAYVFVVIKRRFEGIAFFPHAATNSGQRTVEVSRGSVGVMTIELETTVVVESVAAEHAGTRVLDSSPSTISDRQSEGHRDAVISSKAETATEINPYTAQRAMPHSYSEIRRIMLLNGYPIIYVILWIPGLLNRPFESLDYSPRWLKILQASTQYVGLANAITYSYNEGAKWRFRAWRAGLQRLYD</sequence>
<evidence type="ECO:0008006" key="8">
    <source>
        <dbReference type="Google" id="ProtNLM"/>
    </source>
</evidence>
<comment type="subcellular location">
    <subcellularLocation>
        <location evidence="1">Membrane</location>
        <topology evidence="1">Multi-pass membrane protein</topology>
    </subcellularLocation>
</comment>
<keyword evidence="2 5" id="KW-0812">Transmembrane</keyword>
<evidence type="ECO:0000256" key="5">
    <source>
        <dbReference type="SAM" id="Phobius"/>
    </source>
</evidence>
<feature type="transmembrane region" description="Helical" evidence="5">
    <location>
        <begin position="307"/>
        <end position="326"/>
    </location>
</feature>
<gene>
    <name evidence="6" type="ORF">BDV41DRAFT_577230</name>
</gene>
<evidence type="ECO:0000256" key="2">
    <source>
        <dbReference type="ARBA" id="ARBA00022692"/>
    </source>
</evidence>
<feature type="transmembrane region" description="Helical" evidence="5">
    <location>
        <begin position="139"/>
        <end position="162"/>
    </location>
</feature>
<feature type="transmembrane region" description="Helical" evidence="5">
    <location>
        <begin position="182"/>
        <end position="203"/>
    </location>
</feature>
<organism evidence="6 7">
    <name type="scientific">Aspergillus transmontanensis</name>
    <dbReference type="NCBI Taxonomy" id="1034304"/>
    <lineage>
        <taxon>Eukaryota</taxon>
        <taxon>Fungi</taxon>
        <taxon>Dikarya</taxon>
        <taxon>Ascomycota</taxon>
        <taxon>Pezizomycotina</taxon>
        <taxon>Eurotiomycetes</taxon>
        <taxon>Eurotiomycetidae</taxon>
        <taxon>Eurotiales</taxon>
        <taxon>Aspergillaceae</taxon>
        <taxon>Aspergillus</taxon>
        <taxon>Aspergillus subgen. Circumdati</taxon>
    </lineage>
</organism>
<protein>
    <recommendedName>
        <fullName evidence="8">Glucose receptor Git3 N-terminal domain-containing protein</fullName>
    </recommendedName>
</protein>
<dbReference type="GO" id="GO:0007189">
    <property type="term" value="P:adenylate cyclase-activating G protein-coupled receptor signaling pathway"/>
    <property type="evidence" value="ECO:0007669"/>
    <property type="project" value="TreeGrafter"/>
</dbReference>
<evidence type="ECO:0000256" key="4">
    <source>
        <dbReference type="ARBA" id="ARBA00023136"/>
    </source>
</evidence>
<proteinExistence type="predicted"/>
<name>A0A5N6VVZ6_9EURO</name>
<evidence type="ECO:0000313" key="7">
    <source>
        <dbReference type="Proteomes" id="UP000325433"/>
    </source>
</evidence>
<evidence type="ECO:0000313" key="6">
    <source>
        <dbReference type="EMBL" id="KAE8312797.1"/>
    </source>
</evidence>
<keyword evidence="3 5" id="KW-1133">Transmembrane helix</keyword>
<reference evidence="7" key="1">
    <citation type="submission" date="2019-04" db="EMBL/GenBank/DDBJ databases">
        <title>Friends and foes A comparative genomics studyof 23 Aspergillus species from section Flavi.</title>
        <authorList>
            <consortium name="DOE Joint Genome Institute"/>
            <person name="Kjaerbolling I."/>
            <person name="Vesth T."/>
            <person name="Frisvad J.C."/>
            <person name="Nybo J.L."/>
            <person name="Theobald S."/>
            <person name="Kildgaard S."/>
            <person name="Isbrandt T."/>
            <person name="Kuo A."/>
            <person name="Sato A."/>
            <person name="Lyhne E.K."/>
            <person name="Kogle M.E."/>
            <person name="Wiebenga A."/>
            <person name="Kun R.S."/>
            <person name="Lubbers R.J."/>
            <person name="Makela M.R."/>
            <person name="Barry K."/>
            <person name="Chovatia M."/>
            <person name="Clum A."/>
            <person name="Daum C."/>
            <person name="Haridas S."/>
            <person name="He G."/>
            <person name="LaButti K."/>
            <person name="Lipzen A."/>
            <person name="Mondo S."/>
            <person name="Riley R."/>
            <person name="Salamov A."/>
            <person name="Simmons B.A."/>
            <person name="Magnuson J.K."/>
            <person name="Henrissat B."/>
            <person name="Mortensen U.H."/>
            <person name="Larsen T.O."/>
            <person name="Devries R.P."/>
            <person name="Grigoriev I.V."/>
            <person name="Machida M."/>
            <person name="Baker S.E."/>
            <person name="Andersen M.R."/>
        </authorList>
    </citation>
    <scope>NUCLEOTIDE SEQUENCE [LARGE SCALE GENOMIC DNA]</scope>
    <source>
        <strain evidence="7">CBS 130015</strain>
    </source>
</reference>
<keyword evidence="4 5" id="KW-0472">Membrane</keyword>
<dbReference type="PANTHER" id="PTHR23112:SF0">
    <property type="entry name" value="TRANSMEMBRANE PROTEIN 116"/>
    <property type="match status" value="1"/>
</dbReference>
<evidence type="ECO:0000256" key="3">
    <source>
        <dbReference type="ARBA" id="ARBA00022989"/>
    </source>
</evidence>
<evidence type="ECO:0000256" key="1">
    <source>
        <dbReference type="ARBA" id="ARBA00004141"/>
    </source>
</evidence>
<dbReference type="AlphaFoldDB" id="A0A5N6VVZ6"/>
<keyword evidence="7" id="KW-1185">Reference proteome</keyword>